<protein>
    <submittedName>
        <fullName evidence="1">Uncharacterized protein</fullName>
    </submittedName>
</protein>
<reference evidence="1" key="1">
    <citation type="journal article" date="2014" name="Front. Microbiol.">
        <title>High frequency of phylogenetically diverse reductive dehalogenase-homologous genes in deep subseafloor sedimentary metagenomes.</title>
        <authorList>
            <person name="Kawai M."/>
            <person name="Futagami T."/>
            <person name="Toyoda A."/>
            <person name="Takaki Y."/>
            <person name="Nishi S."/>
            <person name="Hori S."/>
            <person name="Arai W."/>
            <person name="Tsubouchi T."/>
            <person name="Morono Y."/>
            <person name="Uchiyama I."/>
            <person name="Ito T."/>
            <person name="Fujiyama A."/>
            <person name="Inagaki F."/>
            <person name="Takami H."/>
        </authorList>
    </citation>
    <scope>NUCLEOTIDE SEQUENCE</scope>
    <source>
        <strain evidence="1">Expedition CK06-06</strain>
    </source>
</reference>
<accession>X1MNF9</accession>
<organism evidence="1">
    <name type="scientific">marine sediment metagenome</name>
    <dbReference type="NCBI Taxonomy" id="412755"/>
    <lineage>
        <taxon>unclassified sequences</taxon>
        <taxon>metagenomes</taxon>
        <taxon>ecological metagenomes</taxon>
    </lineage>
</organism>
<evidence type="ECO:0000313" key="1">
    <source>
        <dbReference type="EMBL" id="GAI07919.1"/>
    </source>
</evidence>
<gene>
    <name evidence="1" type="ORF">S06H3_17519</name>
</gene>
<proteinExistence type="predicted"/>
<dbReference type="EMBL" id="BARV01008765">
    <property type="protein sequence ID" value="GAI07919.1"/>
    <property type="molecule type" value="Genomic_DNA"/>
</dbReference>
<comment type="caution">
    <text evidence="1">The sequence shown here is derived from an EMBL/GenBank/DDBJ whole genome shotgun (WGS) entry which is preliminary data.</text>
</comment>
<feature type="non-terminal residue" evidence="1">
    <location>
        <position position="161"/>
    </location>
</feature>
<name>X1MNF9_9ZZZZ</name>
<sequence>MKQAYIELKSWLSTVEKILDNKLSCNAFISEHGARLEREYRDLLGTGMLAILPKSLDNAQELFDYTLEQSKLKKIILDLLNFNVDNFISKNNRKKAKEIILGFANRFDKSYEIFLSEKNYYSDILSSLDELMEEKETESSENDIQTDSNSFYSSEIELTNR</sequence>
<dbReference type="AlphaFoldDB" id="X1MNF9"/>